<keyword evidence="2" id="KW-0963">Cytoplasm</keyword>
<keyword evidence="2" id="KW-0028">Amino-acid biosynthesis</keyword>
<feature type="binding site" evidence="2">
    <location>
        <position position="349"/>
    </location>
    <ligand>
        <name>substrate</name>
    </ligand>
</feature>
<dbReference type="GO" id="GO:0009092">
    <property type="term" value="P:homoserine metabolic process"/>
    <property type="evidence" value="ECO:0007669"/>
    <property type="project" value="TreeGrafter"/>
</dbReference>
<evidence type="ECO:0000256" key="4">
    <source>
        <dbReference type="SAM" id="MobiDB-lite"/>
    </source>
</evidence>
<dbReference type="RefSeq" id="WP_078978239.1">
    <property type="nucleotide sequence ID" value="NZ_MWQN01000001.1"/>
</dbReference>
<sequence length="408" mass="43021">MSHATHTTPAPAGPRSLILPAPLWTESGEVLPEVRIGYETWGRLAPDRSNAVLVLHALTGDSHVAGPAGPGFPTPGWWDGLIGPGRALDTDRWFVVAPNALGGCRGSTGPASPGPGGRAWGSRFPRLSVRDQVAAEVAAADVWGIERWAAVVGGSMGGMRAVEWAVTHPERVGALFLIATTAAAGAEQIAWCSTQVHAIRGDPGWAGGDYHDRPASAGPWRGLGLARRIAHITYRSEPELATRFGRERQPGEGPNGRYAVESYLDHHAAKLTARFDAGSYVVLTEAMNSHDVGRGRGGVAAALARITAPTVVAAVDSDRLYPPSQQRTLADAIPNAGPLRVVRSAYGHDGFLLELDQVAPLVTELLERAGSADRVGSTEPPERAARPAPPRNPPPNRNTLLDPTVTGR</sequence>
<feature type="active site" description="Nucleophile" evidence="2 3">
    <location>
        <position position="155"/>
    </location>
</feature>
<keyword evidence="1 2" id="KW-0808">Transferase</keyword>
<comment type="catalytic activity">
    <reaction evidence="2">
        <text>L-homoserine + acetyl-CoA = O-acetyl-L-homoserine + CoA</text>
        <dbReference type="Rhea" id="RHEA:13701"/>
        <dbReference type="ChEBI" id="CHEBI:57287"/>
        <dbReference type="ChEBI" id="CHEBI:57288"/>
        <dbReference type="ChEBI" id="CHEBI:57476"/>
        <dbReference type="ChEBI" id="CHEBI:57716"/>
        <dbReference type="EC" id="2.3.1.31"/>
    </reaction>
</comment>
<dbReference type="SUPFAM" id="SSF53474">
    <property type="entry name" value="alpha/beta-Hydrolases"/>
    <property type="match status" value="1"/>
</dbReference>
<dbReference type="PANTHER" id="PTHR32268:SF11">
    <property type="entry name" value="HOMOSERINE O-ACETYLTRANSFERASE"/>
    <property type="match status" value="1"/>
</dbReference>
<dbReference type="EMBL" id="MWQN01000001">
    <property type="protein sequence ID" value="OPC83944.1"/>
    <property type="molecule type" value="Genomic_DNA"/>
</dbReference>
<dbReference type="EC" id="2.3.1.31" evidence="2"/>
<dbReference type="STRING" id="159449.B4N89_26105"/>
<dbReference type="GO" id="GO:0009086">
    <property type="term" value="P:methionine biosynthetic process"/>
    <property type="evidence" value="ECO:0007669"/>
    <property type="project" value="UniProtKB-UniRule"/>
</dbReference>
<accession>A0A1T3P4I7</accession>
<feature type="binding site" evidence="2">
    <location>
        <position position="227"/>
    </location>
    <ligand>
        <name>substrate</name>
    </ligand>
</feature>
<feature type="active site" evidence="2 3">
    <location>
        <position position="318"/>
    </location>
</feature>
<comment type="subcellular location">
    <subcellularLocation>
        <location evidence="2">Cytoplasm</location>
    </subcellularLocation>
</comment>
<dbReference type="PIRSF" id="PIRSF000443">
    <property type="entry name" value="Homoser_Ac_trans"/>
    <property type="match status" value="1"/>
</dbReference>
<dbReference type="OrthoDB" id="9800754at2"/>
<evidence type="ECO:0000259" key="5">
    <source>
        <dbReference type="Pfam" id="PF00561"/>
    </source>
</evidence>
<gene>
    <name evidence="2" type="primary">metXA</name>
    <name evidence="6" type="ORF">B4N89_26105</name>
</gene>
<evidence type="ECO:0000313" key="6">
    <source>
        <dbReference type="EMBL" id="OPC83944.1"/>
    </source>
</evidence>
<keyword evidence="7" id="KW-1185">Reference proteome</keyword>
<keyword evidence="2" id="KW-0486">Methionine biosynthesis</keyword>
<dbReference type="AlphaFoldDB" id="A0A1T3P4I7"/>
<feature type="compositionally biased region" description="Pro residues" evidence="4">
    <location>
        <begin position="387"/>
        <end position="396"/>
    </location>
</feature>
<name>A0A1T3P4I7_9ACTN</name>
<dbReference type="Pfam" id="PF00561">
    <property type="entry name" value="Abhydrolase_1"/>
    <property type="match status" value="1"/>
</dbReference>
<dbReference type="NCBIfam" id="NF001209">
    <property type="entry name" value="PRK00175.1"/>
    <property type="match status" value="1"/>
</dbReference>
<feature type="region of interest" description="Disordered" evidence="4">
    <location>
        <begin position="369"/>
        <end position="408"/>
    </location>
</feature>
<dbReference type="GO" id="GO:0004414">
    <property type="term" value="F:homoserine O-acetyltransferase activity"/>
    <property type="evidence" value="ECO:0007669"/>
    <property type="project" value="UniProtKB-UniRule"/>
</dbReference>
<comment type="function">
    <text evidence="2">Transfers an acetyl group from acetyl-CoA to L-homoserine, forming acetyl-L-homoserine.</text>
</comment>
<comment type="similarity">
    <text evidence="2">Belongs to the AB hydrolase superfamily. MetX family.</text>
</comment>
<evidence type="ECO:0000256" key="3">
    <source>
        <dbReference type="PIRSR" id="PIRSR000443-1"/>
    </source>
</evidence>
<evidence type="ECO:0000313" key="7">
    <source>
        <dbReference type="Proteomes" id="UP000190037"/>
    </source>
</evidence>
<feature type="active site" evidence="2 3">
    <location>
        <position position="348"/>
    </location>
</feature>
<dbReference type="Proteomes" id="UP000190037">
    <property type="component" value="Unassembled WGS sequence"/>
</dbReference>
<dbReference type="PANTHER" id="PTHR32268">
    <property type="entry name" value="HOMOSERINE O-ACETYLTRANSFERASE"/>
    <property type="match status" value="1"/>
</dbReference>
<reference evidence="6 7" key="1">
    <citation type="submission" date="2017-03" db="EMBL/GenBank/DDBJ databases">
        <title>Draft genome sequence of Streptomyces scabrisporus NF3, endophyte isolated from Amphipterygium adstringens.</title>
        <authorList>
            <person name="Vazquez M."/>
            <person name="Ceapa C.D."/>
            <person name="Rodriguez Luna D."/>
            <person name="Sanchez Esquivel S."/>
        </authorList>
    </citation>
    <scope>NUCLEOTIDE SEQUENCE [LARGE SCALE GENOMIC DNA]</scope>
    <source>
        <strain evidence="6 7">NF3</strain>
    </source>
</reference>
<dbReference type="UniPathway" id="UPA00051">
    <property type="reaction ID" value="UER00074"/>
</dbReference>
<comment type="subunit">
    <text evidence="2">Homodimer.</text>
</comment>
<comment type="pathway">
    <text evidence="2">Amino-acid biosynthesis; L-methionine biosynthesis via de novo pathway; O-acetyl-L-homoserine from L-homoserine: step 1/1.</text>
</comment>
<dbReference type="NCBIfam" id="TIGR01392">
    <property type="entry name" value="homoserO_Ac_trn"/>
    <property type="match status" value="1"/>
</dbReference>
<feature type="domain" description="AB hydrolase-1" evidence="5">
    <location>
        <begin position="50"/>
        <end position="353"/>
    </location>
</feature>
<dbReference type="InterPro" id="IPR029058">
    <property type="entry name" value="AB_hydrolase_fold"/>
</dbReference>
<comment type="caution">
    <text evidence="6">The sequence shown here is derived from an EMBL/GenBank/DDBJ whole genome shotgun (WGS) entry which is preliminary data.</text>
</comment>
<evidence type="ECO:0000256" key="1">
    <source>
        <dbReference type="ARBA" id="ARBA00022679"/>
    </source>
</evidence>
<dbReference type="InterPro" id="IPR008220">
    <property type="entry name" value="HAT_MetX-like"/>
</dbReference>
<organism evidence="6 7">
    <name type="scientific">Embleya scabrispora</name>
    <dbReference type="NCBI Taxonomy" id="159449"/>
    <lineage>
        <taxon>Bacteria</taxon>
        <taxon>Bacillati</taxon>
        <taxon>Actinomycetota</taxon>
        <taxon>Actinomycetes</taxon>
        <taxon>Kitasatosporales</taxon>
        <taxon>Streptomycetaceae</taxon>
        <taxon>Embleya</taxon>
    </lineage>
</organism>
<keyword evidence="2" id="KW-0012">Acyltransferase</keyword>
<dbReference type="GO" id="GO:0005737">
    <property type="term" value="C:cytoplasm"/>
    <property type="evidence" value="ECO:0007669"/>
    <property type="project" value="UniProtKB-SubCell"/>
</dbReference>
<dbReference type="Gene3D" id="3.40.50.1820">
    <property type="entry name" value="alpha/beta hydrolase"/>
    <property type="match status" value="1"/>
</dbReference>
<dbReference type="HAMAP" id="MF_00296">
    <property type="entry name" value="MetX_acyltransf"/>
    <property type="match status" value="1"/>
</dbReference>
<evidence type="ECO:0000256" key="2">
    <source>
        <dbReference type="HAMAP-Rule" id="MF_00296"/>
    </source>
</evidence>
<protein>
    <recommendedName>
        <fullName evidence="2">Homoserine O-acetyltransferase</fullName>
        <shortName evidence="2">HAT</shortName>
        <ecNumber evidence="2">2.3.1.31</ecNumber>
    </recommendedName>
    <alternativeName>
        <fullName evidence="2">Homoserine transacetylase</fullName>
        <shortName evidence="2">HTA</shortName>
    </alternativeName>
</protein>
<comment type="caution">
    <text evidence="2">Lacks conserved residue(s) required for the propagation of feature annotation.</text>
</comment>
<dbReference type="InterPro" id="IPR000073">
    <property type="entry name" value="AB_hydrolase_1"/>
</dbReference>
<proteinExistence type="inferred from homology"/>